<gene>
    <name evidence="6" type="ORF">ACFR9T_12235</name>
</gene>
<evidence type="ECO:0000256" key="4">
    <source>
        <dbReference type="ARBA" id="ARBA00023136"/>
    </source>
</evidence>
<dbReference type="AlphaFoldDB" id="A0ABD6C249"/>
<evidence type="ECO:0000313" key="7">
    <source>
        <dbReference type="Proteomes" id="UP001597185"/>
    </source>
</evidence>
<keyword evidence="5" id="KW-1003">Cell membrane</keyword>
<evidence type="ECO:0000256" key="2">
    <source>
        <dbReference type="ARBA" id="ARBA00022692"/>
    </source>
</evidence>
<sequence length="260" mass="25979">MGGLVGGFPLLTLLVGIAFLSGVGITTLGPGGIFVTIALYSLTSIPSSTVAGTAHATFIATGVVGSVAYAHSGEIQTGQGRLIATILSLSSAIGAPLGAYLNAFLPRTTFGVLLGVVAMATGGTIIYRERRRLSPVYQLDAADRRDQILLGGIGLVLGAVSGALGVGGPVLAVPVLILIGVPMLLAIAVAQLQSIFIAAFATTGYVLQGDVSLPLAATIGIPLLAGTVVGWKVAHVVNPDNLTIALGVVLIAVGPALAFH</sequence>
<evidence type="ECO:0000313" key="6">
    <source>
        <dbReference type="EMBL" id="MFD1571342.1"/>
    </source>
</evidence>
<dbReference type="Pfam" id="PF01925">
    <property type="entry name" value="TauE"/>
    <property type="match status" value="1"/>
</dbReference>
<dbReference type="PANTHER" id="PTHR43701">
    <property type="entry name" value="MEMBRANE TRANSPORTER PROTEIN MJ0441-RELATED"/>
    <property type="match status" value="1"/>
</dbReference>
<feature type="transmembrane region" description="Helical" evidence="5">
    <location>
        <begin position="109"/>
        <end position="127"/>
    </location>
</feature>
<feature type="transmembrane region" description="Helical" evidence="5">
    <location>
        <begin position="211"/>
        <end position="230"/>
    </location>
</feature>
<feature type="transmembrane region" description="Helical" evidence="5">
    <location>
        <begin position="12"/>
        <end position="40"/>
    </location>
</feature>
<feature type="transmembrane region" description="Helical" evidence="5">
    <location>
        <begin position="148"/>
        <end position="166"/>
    </location>
</feature>
<dbReference type="RefSeq" id="WP_256417596.1">
    <property type="nucleotide sequence ID" value="NZ_JANHDL010000003.1"/>
</dbReference>
<evidence type="ECO:0000256" key="1">
    <source>
        <dbReference type="ARBA" id="ARBA00004141"/>
    </source>
</evidence>
<comment type="subcellular location">
    <subcellularLocation>
        <location evidence="5">Cell membrane</location>
        <topology evidence="5">Multi-pass membrane protein</topology>
    </subcellularLocation>
    <subcellularLocation>
        <location evidence="1">Membrane</location>
        <topology evidence="1">Multi-pass membrane protein</topology>
    </subcellularLocation>
</comment>
<feature type="transmembrane region" description="Helical" evidence="5">
    <location>
        <begin position="242"/>
        <end position="259"/>
    </location>
</feature>
<feature type="transmembrane region" description="Helical" evidence="5">
    <location>
        <begin position="82"/>
        <end position="103"/>
    </location>
</feature>
<accession>A0ABD6C249</accession>
<dbReference type="InterPro" id="IPR002781">
    <property type="entry name" value="TM_pro_TauE-like"/>
</dbReference>
<dbReference type="GO" id="GO:0005886">
    <property type="term" value="C:plasma membrane"/>
    <property type="evidence" value="ECO:0007669"/>
    <property type="project" value="UniProtKB-SubCell"/>
</dbReference>
<name>A0ABD6C249_9EURY</name>
<dbReference type="PANTHER" id="PTHR43701:SF2">
    <property type="entry name" value="MEMBRANE TRANSPORTER PROTEIN YJNA-RELATED"/>
    <property type="match status" value="1"/>
</dbReference>
<comment type="similarity">
    <text evidence="5">Belongs to the 4-toluene sulfonate uptake permease (TSUP) (TC 2.A.102) family.</text>
</comment>
<keyword evidence="7" id="KW-1185">Reference proteome</keyword>
<proteinExistence type="inferred from homology"/>
<reference evidence="6 7" key="1">
    <citation type="journal article" date="2019" name="Int. J. Syst. Evol. Microbiol.">
        <title>The Global Catalogue of Microorganisms (GCM) 10K type strain sequencing project: providing services to taxonomists for standard genome sequencing and annotation.</title>
        <authorList>
            <consortium name="The Broad Institute Genomics Platform"/>
            <consortium name="The Broad Institute Genome Sequencing Center for Infectious Disease"/>
            <person name="Wu L."/>
            <person name="Ma J."/>
        </authorList>
    </citation>
    <scope>NUCLEOTIDE SEQUENCE [LARGE SCALE GENOMIC DNA]</scope>
    <source>
        <strain evidence="6 7">CGMCC 1.12689</strain>
    </source>
</reference>
<keyword evidence="3 5" id="KW-1133">Transmembrane helix</keyword>
<keyword evidence="2 5" id="KW-0812">Transmembrane</keyword>
<protein>
    <recommendedName>
        <fullName evidence="5">Probable membrane transporter protein</fullName>
    </recommendedName>
</protein>
<feature type="transmembrane region" description="Helical" evidence="5">
    <location>
        <begin position="52"/>
        <end position="70"/>
    </location>
</feature>
<evidence type="ECO:0000256" key="3">
    <source>
        <dbReference type="ARBA" id="ARBA00022989"/>
    </source>
</evidence>
<feature type="transmembrane region" description="Helical" evidence="5">
    <location>
        <begin position="172"/>
        <end position="199"/>
    </location>
</feature>
<evidence type="ECO:0000256" key="5">
    <source>
        <dbReference type="RuleBase" id="RU363041"/>
    </source>
</evidence>
<dbReference type="EMBL" id="JBHUDB010000011">
    <property type="protein sequence ID" value="MFD1571342.1"/>
    <property type="molecule type" value="Genomic_DNA"/>
</dbReference>
<keyword evidence="4 5" id="KW-0472">Membrane</keyword>
<dbReference type="Proteomes" id="UP001597185">
    <property type="component" value="Unassembled WGS sequence"/>
</dbReference>
<dbReference type="InterPro" id="IPR051598">
    <property type="entry name" value="TSUP/Inactive_protease-like"/>
</dbReference>
<organism evidence="6 7">
    <name type="scientific">Halorubrum laminariae</name>
    <dbReference type="NCBI Taxonomy" id="1433523"/>
    <lineage>
        <taxon>Archaea</taxon>
        <taxon>Methanobacteriati</taxon>
        <taxon>Methanobacteriota</taxon>
        <taxon>Stenosarchaea group</taxon>
        <taxon>Halobacteria</taxon>
        <taxon>Halobacteriales</taxon>
        <taxon>Haloferacaceae</taxon>
        <taxon>Halorubrum</taxon>
    </lineage>
</organism>
<comment type="caution">
    <text evidence="6">The sequence shown here is derived from an EMBL/GenBank/DDBJ whole genome shotgun (WGS) entry which is preliminary data.</text>
</comment>